<organism evidence="7 8">
    <name type="scientific">Elysia crispata</name>
    <name type="common">lettuce slug</name>
    <dbReference type="NCBI Taxonomy" id="231223"/>
    <lineage>
        <taxon>Eukaryota</taxon>
        <taxon>Metazoa</taxon>
        <taxon>Spiralia</taxon>
        <taxon>Lophotrochozoa</taxon>
        <taxon>Mollusca</taxon>
        <taxon>Gastropoda</taxon>
        <taxon>Heterobranchia</taxon>
        <taxon>Euthyneura</taxon>
        <taxon>Panpulmonata</taxon>
        <taxon>Sacoglossa</taxon>
        <taxon>Placobranchoidea</taxon>
        <taxon>Plakobranchidae</taxon>
        <taxon>Elysia</taxon>
    </lineage>
</organism>
<evidence type="ECO:0000256" key="3">
    <source>
        <dbReference type="ARBA" id="ARBA00022782"/>
    </source>
</evidence>
<dbReference type="AlphaFoldDB" id="A0AAE1A136"/>
<gene>
    <name evidence="7" type="ORF">RRG08_052585</name>
</gene>
<comment type="caution">
    <text evidence="7">The sequence shown here is derived from an EMBL/GenBank/DDBJ whole genome shotgun (WGS) entry which is preliminary data.</text>
</comment>
<dbReference type="GO" id="GO:0030154">
    <property type="term" value="P:cell differentiation"/>
    <property type="evidence" value="ECO:0007669"/>
    <property type="project" value="UniProtKB-KW"/>
</dbReference>
<reference evidence="7" key="1">
    <citation type="journal article" date="2023" name="G3 (Bethesda)">
        <title>A reference genome for the long-term kleptoplast-retaining sea slug Elysia crispata morphotype clarki.</title>
        <authorList>
            <person name="Eastman K.E."/>
            <person name="Pendleton A.L."/>
            <person name="Shaikh M.A."/>
            <person name="Suttiyut T."/>
            <person name="Ogas R."/>
            <person name="Tomko P."/>
            <person name="Gavelis G."/>
            <person name="Widhalm J.R."/>
            <person name="Wisecaver J.H."/>
        </authorList>
    </citation>
    <scope>NUCLEOTIDE SEQUENCE</scope>
    <source>
        <strain evidence="7">ECLA1</strain>
    </source>
</reference>
<feature type="binding site" evidence="6">
    <location>
        <position position="34"/>
    </location>
    <ligand>
        <name>substrate</name>
    </ligand>
</feature>
<protein>
    <submittedName>
        <fullName evidence="7">Uncharacterized protein</fullName>
    </submittedName>
</protein>
<dbReference type="InterPro" id="IPR038596">
    <property type="entry name" value="Janus_sf"/>
</dbReference>
<dbReference type="EMBL" id="JAWDGP010002843">
    <property type="protein sequence ID" value="KAK3779363.1"/>
    <property type="molecule type" value="Genomic_DNA"/>
</dbReference>
<name>A0AAE1A136_9GAST</name>
<sequence>MASRSSQTASATSYKNPKLRDIPEVEIDKNGKFKYILIKVHDPDIDREFKHIVRGTSKASFHEMTPPGYIIFAPGRPGLRPAV</sequence>
<dbReference type="InterPro" id="IPR007702">
    <property type="entry name" value="Janus"/>
</dbReference>
<comment type="similarity">
    <text evidence="2">Belongs to the janus family.</text>
</comment>
<dbReference type="Gene3D" id="3.50.20.20">
    <property type="entry name" value="Janus/Ocnus"/>
    <property type="match status" value="1"/>
</dbReference>
<keyword evidence="4" id="KW-0726">Sexual differentiation</keyword>
<dbReference type="GO" id="GO:0007548">
    <property type="term" value="P:sex differentiation"/>
    <property type="evidence" value="ECO:0007669"/>
    <property type="project" value="UniProtKB-KW"/>
</dbReference>
<comment type="function">
    <text evidence="1">JanA and janB regulate somatic sex differentiation.</text>
</comment>
<dbReference type="Proteomes" id="UP001283361">
    <property type="component" value="Unassembled WGS sequence"/>
</dbReference>
<keyword evidence="3" id="KW-0221">Differentiation</keyword>
<evidence type="ECO:0000256" key="1">
    <source>
        <dbReference type="ARBA" id="ARBA00002508"/>
    </source>
</evidence>
<accession>A0AAE1A136</accession>
<dbReference type="Pfam" id="PF05005">
    <property type="entry name" value="Ocnus"/>
    <property type="match status" value="1"/>
</dbReference>
<evidence type="ECO:0000256" key="2">
    <source>
        <dbReference type="ARBA" id="ARBA00010971"/>
    </source>
</evidence>
<dbReference type="PANTHER" id="PTHR12258:SF5">
    <property type="entry name" value="BCDNA.GH02250-RELATED"/>
    <property type="match status" value="1"/>
</dbReference>
<keyword evidence="8" id="KW-1185">Reference proteome</keyword>
<evidence type="ECO:0000313" key="7">
    <source>
        <dbReference type="EMBL" id="KAK3779363.1"/>
    </source>
</evidence>
<evidence type="ECO:0000256" key="5">
    <source>
        <dbReference type="PIRSR" id="PIRSR607702-1"/>
    </source>
</evidence>
<dbReference type="GO" id="GO:0101006">
    <property type="term" value="F:protein histidine phosphatase activity"/>
    <property type="evidence" value="ECO:0007669"/>
    <property type="project" value="TreeGrafter"/>
</dbReference>
<feature type="active site" description="Proton acceptor" evidence="5">
    <location>
        <position position="62"/>
    </location>
</feature>
<dbReference type="PANTHER" id="PTHR12258">
    <property type="entry name" value="JANUS-A/JANUS-B"/>
    <property type="match status" value="1"/>
</dbReference>
<dbReference type="GO" id="GO:0005829">
    <property type="term" value="C:cytosol"/>
    <property type="evidence" value="ECO:0007669"/>
    <property type="project" value="TreeGrafter"/>
</dbReference>
<evidence type="ECO:0000313" key="8">
    <source>
        <dbReference type="Proteomes" id="UP001283361"/>
    </source>
</evidence>
<proteinExistence type="inferred from homology"/>
<evidence type="ECO:0000256" key="4">
    <source>
        <dbReference type="ARBA" id="ARBA00022928"/>
    </source>
</evidence>
<dbReference type="SUPFAM" id="SSF143724">
    <property type="entry name" value="PHP14-like"/>
    <property type="match status" value="1"/>
</dbReference>
<evidence type="ECO:0000256" key="6">
    <source>
        <dbReference type="PIRSR" id="PIRSR607702-2"/>
    </source>
</evidence>